<accession>A0A1R1MNM6</accession>
<feature type="domain" description="Methyltransferase small" evidence="6">
    <location>
        <begin position="110"/>
        <end position="197"/>
    </location>
</feature>
<dbReference type="GO" id="GO:0102559">
    <property type="term" value="F:peptide chain release factor N(5)-glutamine methyltransferase activity"/>
    <property type="evidence" value="ECO:0007669"/>
    <property type="project" value="UniProtKB-EC"/>
</dbReference>
<reference evidence="8 9" key="1">
    <citation type="submission" date="2016-10" db="EMBL/GenBank/DDBJ databases">
        <title>Genome sequence of a sulfur-reducing bacterium Desulfurobacterium indicum K6013.</title>
        <authorList>
            <person name="Cao J."/>
            <person name="Shao Z."/>
            <person name="Alain K."/>
            <person name="Jebbar M."/>
        </authorList>
    </citation>
    <scope>NUCLEOTIDE SEQUENCE [LARGE SCALE GENOMIC DNA]</scope>
    <source>
        <strain evidence="8 9">K6013</strain>
    </source>
</reference>
<dbReference type="EC" id="2.1.1.297" evidence="5"/>
<dbReference type="PROSITE" id="PS00092">
    <property type="entry name" value="N6_MTASE"/>
    <property type="match status" value="1"/>
</dbReference>
<comment type="similarity">
    <text evidence="5">Belongs to the protein N5-glutamine methyltransferase family. PrmC subfamily.</text>
</comment>
<comment type="function">
    <text evidence="5">Methylates the class 1 translation termination release factors RF1/PrfA and RF2/PrfB on the glutamine residue of the universally conserved GGQ motif.</text>
</comment>
<dbReference type="EMBL" id="MOEN01000001">
    <property type="protein sequence ID" value="OMH41415.1"/>
    <property type="molecule type" value="Genomic_DNA"/>
</dbReference>
<dbReference type="InterPro" id="IPR007848">
    <property type="entry name" value="Small_mtfrase_dom"/>
</dbReference>
<comment type="catalytic activity">
    <reaction evidence="4 5">
        <text>L-glutaminyl-[peptide chain release factor] + S-adenosyl-L-methionine = N(5)-methyl-L-glutaminyl-[peptide chain release factor] + S-adenosyl-L-homocysteine + H(+)</text>
        <dbReference type="Rhea" id="RHEA:42896"/>
        <dbReference type="Rhea" id="RHEA-COMP:10271"/>
        <dbReference type="Rhea" id="RHEA-COMP:10272"/>
        <dbReference type="ChEBI" id="CHEBI:15378"/>
        <dbReference type="ChEBI" id="CHEBI:30011"/>
        <dbReference type="ChEBI" id="CHEBI:57856"/>
        <dbReference type="ChEBI" id="CHEBI:59789"/>
        <dbReference type="ChEBI" id="CHEBI:61891"/>
        <dbReference type="EC" id="2.1.1.297"/>
    </reaction>
</comment>
<sequence length="288" mass="32322">MKWTVMKLVRRAAEILSERGIPSPRLDAELLMCRLLGWDSRVKIYTDYDRPLSEDEVDAYRQLIKRRVKGEPVAYITGEKEFFGFKFKVNPAVLIPRPETEFLVEKSVELLKVMDREKLRIVDVGTGSGCVIISIAKLLKKNAKFFGTDISKNALAVAAENADIHGCNITFLETDLLEGIEGPFSAVVSNPPYIAYSDNRIEENVKKFEPSTALYGGERGTEIIERLAFQAFNKLEKGGFLAVECGDGQFKEVRSIFEKASFKDIEVVKDLSGKDRVVVGFKKGVKNV</sequence>
<organism evidence="8 9">
    <name type="scientific">Desulfurobacterium indicum</name>
    <dbReference type="NCBI Taxonomy" id="1914305"/>
    <lineage>
        <taxon>Bacteria</taxon>
        <taxon>Pseudomonadati</taxon>
        <taxon>Aquificota</taxon>
        <taxon>Aquificia</taxon>
        <taxon>Desulfurobacteriales</taxon>
        <taxon>Desulfurobacteriaceae</taxon>
        <taxon>Desulfurobacterium</taxon>
    </lineage>
</organism>
<dbReference type="AlphaFoldDB" id="A0A1R1MNM6"/>
<dbReference type="SUPFAM" id="SSF53335">
    <property type="entry name" value="S-adenosyl-L-methionine-dependent methyltransferases"/>
    <property type="match status" value="1"/>
</dbReference>
<dbReference type="InterPro" id="IPR029063">
    <property type="entry name" value="SAM-dependent_MTases_sf"/>
</dbReference>
<dbReference type="Pfam" id="PF17827">
    <property type="entry name" value="PrmC_N"/>
    <property type="match status" value="1"/>
</dbReference>
<feature type="domain" description="Release factor glutamine methyltransferase N-terminal" evidence="7">
    <location>
        <begin position="8"/>
        <end position="78"/>
    </location>
</feature>
<evidence type="ECO:0000259" key="7">
    <source>
        <dbReference type="Pfam" id="PF17827"/>
    </source>
</evidence>
<dbReference type="GO" id="GO:0032259">
    <property type="term" value="P:methylation"/>
    <property type="evidence" value="ECO:0007669"/>
    <property type="project" value="UniProtKB-KW"/>
</dbReference>
<evidence type="ECO:0000256" key="4">
    <source>
        <dbReference type="ARBA" id="ARBA00048391"/>
    </source>
</evidence>
<dbReference type="CDD" id="cd02440">
    <property type="entry name" value="AdoMet_MTases"/>
    <property type="match status" value="1"/>
</dbReference>
<feature type="binding site" evidence="5">
    <location>
        <position position="190"/>
    </location>
    <ligand>
        <name>S-adenosyl-L-methionine</name>
        <dbReference type="ChEBI" id="CHEBI:59789"/>
    </ligand>
</feature>
<dbReference type="STRING" id="1914305.BLW93_00600"/>
<evidence type="ECO:0000313" key="9">
    <source>
        <dbReference type="Proteomes" id="UP000187408"/>
    </source>
</evidence>
<dbReference type="NCBIfam" id="TIGR00536">
    <property type="entry name" value="hemK_fam"/>
    <property type="match status" value="1"/>
</dbReference>
<dbReference type="HAMAP" id="MF_02126">
    <property type="entry name" value="RF_methyltr_PrmC"/>
    <property type="match status" value="1"/>
</dbReference>
<dbReference type="PANTHER" id="PTHR18895:SF74">
    <property type="entry name" value="MTRF1L RELEASE FACTOR GLUTAMINE METHYLTRANSFERASE"/>
    <property type="match status" value="1"/>
</dbReference>
<protein>
    <recommendedName>
        <fullName evidence="5">Release factor glutamine methyltransferase</fullName>
        <shortName evidence="5">RF MTase</shortName>
        <ecNumber evidence="5">2.1.1.297</ecNumber>
    </recommendedName>
    <alternativeName>
        <fullName evidence="5">N5-glutamine methyltransferase PrmC</fullName>
    </alternativeName>
    <alternativeName>
        <fullName evidence="5">Protein-(glutamine-N5) MTase PrmC</fullName>
    </alternativeName>
    <alternativeName>
        <fullName evidence="5">Protein-glutamine N-methyltransferase PrmC</fullName>
    </alternativeName>
</protein>
<dbReference type="Pfam" id="PF05175">
    <property type="entry name" value="MTS"/>
    <property type="match status" value="1"/>
</dbReference>
<dbReference type="Gene3D" id="3.40.50.150">
    <property type="entry name" value="Vaccinia Virus protein VP39"/>
    <property type="match status" value="1"/>
</dbReference>
<keyword evidence="2 5" id="KW-0808">Transferase</keyword>
<evidence type="ECO:0000256" key="1">
    <source>
        <dbReference type="ARBA" id="ARBA00022603"/>
    </source>
</evidence>
<dbReference type="PANTHER" id="PTHR18895">
    <property type="entry name" value="HEMK METHYLTRANSFERASE"/>
    <property type="match status" value="1"/>
</dbReference>
<dbReference type="InterPro" id="IPR002052">
    <property type="entry name" value="DNA_methylase_N6_adenine_CS"/>
</dbReference>
<dbReference type="Proteomes" id="UP000187408">
    <property type="component" value="Unassembled WGS sequence"/>
</dbReference>
<keyword evidence="1 5" id="KW-0489">Methyltransferase</keyword>
<proteinExistence type="inferred from homology"/>
<dbReference type="OrthoDB" id="9784805at2"/>
<evidence type="ECO:0000259" key="6">
    <source>
        <dbReference type="Pfam" id="PF05175"/>
    </source>
</evidence>
<feature type="binding site" evidence="5">
    <location>
        <begin position="190"/>
        <end position="193"/>
    </location>
    <ligand>
        <name>substrate</name>
    </ligand>
</feature>
<dbReference type="InterPro" id="IPR050320">
    <property type="entry name" value="N5-glutamine_MTase"/>
</dbReference>
<keyword evidence="3 5" id="KW-0949">S-adenosyl-L-methionine</keyword>
<keyword evidence="9" id="KW-1185">Reference proteome</keyword>
<evidence type="ECO:0000256" key="2">
    <source>
        <dbReference type="ARBA" id="ARBA00022679"/>
    </source>
</evidence>
<dbReference type="GO" id="GO:0003676">
    <property type="term" value="F:nucleic acid binding"/>
    <property type="evidence" value="ECO:0007669"/>
    <property type="project" value="InterPro"/>
</dbReference>
<evidence type="ECO:0000256" key="3">
    <source>
        <dbReference type="ARBA" id="ARBA00022691"/>
    </source>
</evidence>
<gene>
    <name evidence="5" type="primary">prmC</name>
    <name evidence="8" type="ORF">BLW93_00600</name>
</gene>
<comment type="caution">
    <text evidence="8">The sequence shown here is derived from an EMBL/GenBank/DDBJ whole genome shotgun (WGS) entry which is preliminary data.</text>
</comment>
<feature type="binding site" evidence="5">
    <location>
        <begin position="125"/>
        <end position="129"/>
    </location>
    <ligand>
        <name>S-adenosyl-L-methionine</name>
        <dbReference type="ChEBI" id="CHEBI:59789"/>
    </ligand>
</feature>
<dbReference type="Gene3D" id="1.10.8.10">
    <property type="entry name" value="DNA helicase RuvA subunit, C-terminal domain"/>
    <property type="match status" value="1"/>
</dbReference>
<dbReference type="InterPro" id="IPR019874">
    <property type="entry name" value="RF_methyltr_PrmC"/>
</dbReference>
<evidence type="ECO:0000313" key="8">
    <source>
        <dbReference type="EMBL" id="OMH41415.1"/>
    </source>
</evidence>
<dbReference type="InterPro" id="IPR004556">
    <property type="entry name" value="HemK-like"/>
</dbReference>
<feature type="binding site" evidence="5">
    <location>
        <position position="149"/>
    </location>
    <ligand>
        <name>S-adenosyl-L-methionine</name>
        <dbReference type="ChEBI" id="CHEBI:59789"/>
    </ligand>
</feature>
<evidence type="ECO:0000256" key="5">
    <source>
        <dbReference type="HAMAP-Rule" id="MF_02126"/>
    </source>
</evidence>
<name>A0A1R1MNM6_9BACT</name>
<dbReference type="InterPro" id="IPR040758">
    <property type="entry name" value="PrmC_N"/>
</dbReference>
<comment type="caution">
    <text evidence="5">Lacks conserved residue(s) required for the propagation of feature annotation.</text>
</comment>
<dbReference type="NCBIfam" id="TIGR03534">
    <property type="entry name" value="RF_mod_PrmC"/>
    <property type="match status" value="1"/>
</dbReference>